<reference evidence="3" key="1">
    <citation type="journal article" date="2019" name="Sci. Rep.">
        <title>Draft genome of Tanacetum cinerariifolium, the natural source of mosquito coil.</title>
        <authorList>
            <person name="Yamashiro T."/>
            <person name="Shiraishi A."/>
            <person name="Satake H."/>
            <person name="Nakayama K."/>
        </authorList>
    </citation>
    <scope>NUCLEOTIDE SEQUENCE</scope>
</reference>
<dbReference type="InterPro" id="IPR043502">
    <property type="entry name" value="DNA/RNA_pol_sf"/>
</dbReference>
<comment type="caution">
    <text evidence="3">The sequence shown here is derived from an EMBL/GenBank/DDBJ whole genome shotgun (WGS) entry which is preliminary data.</text>
</comment>
<feature type="compositionally biased region" description="Low complexity" evidence="1">
    <location>
        <begin position="425"/>
        <end position="434"/>
    </location>
</feature>
<dbReference type="EMBL" id="BKCJ010007403">
    <property type="protein sequence ID" value="GEU77082.1"/>
    <property type="molecule type" value="Genomic_DNA"/>
</dbReference>
<dbReference type="Pfam" id="PF07727">
    <property type="entry name" value="RVT_2"/>
    <property type="match status" value="1"/>
</dbReference>
<proteinExistence type="predicted"/>
<dbReference type="SUPFAM" id="SSF56672">
    <property type="entry name" value="DNA/RNA polymerases"/>
    <property type="match status" value="1"/>
</dbReference>
<feature type="compositionally biased region" description="Polar residues" evidence="1">
    <location>
        <begin position="385"/>
        <end position="415"/>
    </location>
</feature>
<name>A0A6L2MWC7_TANCI</name>
<dbReference type="AlphaFoldDB" id="A0A6L2MWC7"/>
<gene>
    <name evidence="3" type="ORF">Tci_049060</name>
</gene>
<organism evidence="3">
    <name type="scientific">Tanacetum cinerariifolium</name>
    <name type="common">Dalmatian daisy</name>
    <name type="synonym">Chrysanthemum cinerariifolium</name>
    <dbReference type="NCBI Taxonomy" id="118510"/>
    <lineage>
        <taxon>Eukaryota</taxon>
        <taxon>Viridiplantae</taxon>
        <taxon>Streptophyta</taxon>
        <taxon>Embryophyta</taxon>
        <taxon>Tracheophyta</taxon>
        <taxon>Spermatophyta</taxon>
        <taxon>Magnoliopsida</taxon>
        <taxon>eudicotyledons</taxon>
        <taxon>Gunneridae</taxon>
        <taxon>Pentapetalae</taxon>
        <taxon>asterids</taxon>
        <taxon>campanulids</taxon>
        <taxon>Asterales</taxon>
        <taxon>Asteraceae</taxon>
        <taxon>Asteroideae</taxon>
        <taxon>Anthemideae</taxon>
        <taxon>Anthemidinae</taxon>
        <taxon>Tanacetum</taxon>
    </lineage>
</organism>
<sequence length="750" mass="85787">MRISLLYRGEYSQWVERFMNYLEEQTDGKAMINSIKNGDQPLPHVTQVSIAGTSSTEQPPLKYKSMWSDQEKKIQKIDRLARILFIQGLLSDIYSLIDSNKTTKDLWDDLARHMLGGTSASLKRVDNTTKTRRPQPRSNTKNDRVPSVFKTSCSKNKEVEVEEHPGNLLLSKNKKHMSSECNNVKLSSQNDIVVCAMWFISLRAWGTTYSQSVSSVRTPQKNGVVERRNQTLVEADRTMLIFSRAPLFLGAEAIVTAVYNQRTKKIMETVNVTFDEVKPIKLTYRVVLVDQKTMDLTWFVLVRENELSALAFEQSSLKPMLQSMTSRQISSRLDLTYASSTRTTQQPTKGELDLLFEAMYDDYIGGQPSATPRTASAAQAHPVRQSITKSTTIADTAPTPTNSSSQVTNFPNSSQDVDRLESQQHHAQQQGNQASLHPKSVADNVPNAMFDVNTFVNRFATPSTCAAESSSLKYVDPSNTHTFYQPYPHECQWTKDHPLEQNVKEAMTDPAWIESMQKELLQFKRLDVWVLVPAPDNNTALTLKWLFKNKHDEENTVIRNKSRLVVRGYRQEEGIDFKESFALVARMEAIRIFLTYAAHKSFIVFQMDVKTSFLHGTLKEVVYVCQPEGFIDVDHPSHVYKLKKALYGLKQAPRTWYDEFLMFLLQNHFFKGTIDPTLFIRRFEDDILVVQVYVDDIIFGSTHPRAQFLGEKLVTWSLKNKTVWRCQSQKQNMYLYPLAVPKSLDADTVN</sequence>
<feature type="domain" description="Reverse transcriptase Ty1/copia-type" evidence="2">
    <location>
        <begin position="527"/>
        <end position="701"/>
    </location>
</feature>
<dbReference type="InterPro" id="IPR013103">
    <property type="entry name" value="RVT_2"/>
</dbReference>
<evidence type="ECO:0000313" key="3">
    <source>
        <dbReference type="EMBL" id="GEU77082.1"/>
    </source>
</evidence>
<dbReference type="InterPro" id="IPR012337">
    <property type="entry name" value="RNaseH-like_sf"/>
</dbReference>
<evidence type="ECO:0000259" key="2">
    <source>
        <dbReference type="Pfam" id="PF07727"/>
    </source>
</evidence>
<evidence type="ECO:0000256" key="1">
    <source>
        <dbReference type="SAM" id="MobiDB-lite"/>
    </source>
</evidence>
<dbReference type="SUPFAM" id="SSF53098">
    <property type="entry name" value="Ribonuclease H-like"/>
    <property type="match status" value="1"/>
</dbReference>
<protein>
    <submittedName>
        <fullName evidence="3">Retrovirus-related Pol polyprotein from transposon TNT 1-94</fullName>
    </submittedName>
</protein>
<feature type="region of interest" description="Disordered" evidence="1">
    <location>
        <begin position="367"/>
        <end position="439"/>
    </location>
</feature>
<accession>A0A6L2MWC7</accession>
<feature type="region of interest" description="Disordered" evidence="1">
    <location>
        <begin position="121"/>
        <end position="147"/>
    </location>
</feature>
<feature type="compositionally biased region" description="Polar residues" evidence="1">
    <location>
        <begin position="368"/>
        <end position="377"/>
    </location>
</feature>